<protein>
    <recommendedName>
        <fullName evidence="11">General transcription factor IIH subunit 3</fullName>
    </recommendedName>
    <alternativeName>
        <fullName evidence="11">General transcription factor IIH polypeptide 3</fullName>
    </alternativeName>
</protein>
<evidence type="ECO:0000313" key="12">
    <source>
        <dbReference type="EMBL" id="KAK8754412.1"/>
    </source>
</evidence>
<keyword evidence="7 11" id="KW-0805">Transcription regulation</keyword>
<sequence length="282" mass="31432">DVIMAGDGYLLVIVLDVHPQLAEQESIVHNYLSACISFANIHLASNVRNTLAVIAANHLETRFLYPQDTGEKVERQKDGRLELLCQVDESIEKELRRMMMHGGKAEQTESLLSGAIGRGLLYIKRQETEDVLGKKVHARILVIKISSDTGSQYLNYINTYLTAQKISTPIDVCVVGNDCGLLQQGADISGGYYHCIQEVSELLQCLILMYQADVGTRKKLNVPPMDSVDYRAACFCHRTLVEMGNVCSNCLSVYCKAVPLCSTCNVIFQTERPLMKIVKKKK</sequence>
<evidence type="ECO:0000256" key="6">
    <source>
        <dbReference type="ARBA" id="ARBA00022833"/>
    </source>
</evidence>
<organism evidence="12 13">
    <name type="scientific">Cherax quadricarinatus</name>
    <name type="common">Australian red claw crayfish</name>
    <dbReference type="NCBI Taxonomy" id="27406"/>
    <lineage>
        <taxon>Eukaryota</taxon>
        <taxon>Metazoa</taxon>
        <taxon>Ecdysozoa</taxon>
        <taxon>Arthropoda</taxon>
        <taxon>Crustacea</taxon>
        <taxon>Multicrustacea</taxon>
        <taxon>Malacostraca</taxon>
        <taxon>Eumalacostraca</taxon>
        <taxon>Eucarida</taxon>
        <taxon>Decapoda</taxon>
        <taxon>Pleocyemata</taxon>
        <taxon>Astacidea</taxon>
        <taxon>Parastacoidea</taxon>
        <taxon>Parastacidae</taxon>
        <taxon>Cherax</taxon>
    </lineage>
</organism>
<keyword evidence="13" id="KW-1185">Reference proteome</keyword>
<reference evidence="12 13" key="1">
    <citation type="journal article" date="2024" name="BMC Genomics">
        <title>Genome assembly of redclaw crayfish (Cherax quadricarinatus) provides insights into its immune adaptation and hypoxia tolerance.</title>
        <authorList>
            <person name="Liu Z."/>
            <person name="Zheng J."/>
            <person name="Li H."/>
            <person name="Fang K."/>
            <person name="Wang S."/>
            <person name="He J."/>
            <person name="Zhou D."/>
            <person name="Weng S."/>
            <person name="Chi M."/>
            <person name="Gu Z."/>
            <person name="He J."/>
            <person name="Li F."/>
            <person name="Wang M."/>
        </authorList>
    </citation>
    <scope>NUCLEOTIDE SEQUENCE [LARGE SCALE GENOMIC DNA]</scope>
    <source>
        <strain evidence="12">ZL_2023a</strain>
    </source>
</reference>
<keyword evidence="8 11" id="KW-0804">Transcription</keyword>
<dbReference type="InterPro" id="IPR036465">
    <property type="entry name" value="vWFA_dom_sf"/>
</dbReference>
<gene>
    <name evidence="12" type="ORF">OTU49_016089</name>
</gene>
<keyword evidence="9 11" id="KW-0234">DNA repair</keyword>
<comment type="caution">
    <text evidence="12">The sequence shown here is derived from an EMBL/GenBank/DDBJ whole genome shotgun (WGS) entry which is preliminary data.</text>
</comment>
<evidence type="ECO:0000256" key="4">
    <source>
        <dbReference type="ARBA" id="ARBA00022763"/>
    </source>
</evidence>
<keyword evidence="4 11" id="KW-0227">DNA damage</keyword>
<dbReference type="Pfam" id="PF03850">
    <property type="entry name" value="Tfb4"/>
    <property type="match status" value="1"/>
</dbReference>
<dbReference type="AlphaFoldDB" id="A0AAW0YD13"/>
<comment type="subcellular location">
    <subcellularLocation>
        <location evidence="1 11">Nucleus</location>
    </subcellularLocation>
</comment>
<dbReference type="GO" id="GO:0006289">
    <property type="term" value="P:nucleotide-excision repair"/>
    <property type="evidence" value="ECO:0007669"/>
    <property type="project" value="UniProtKB-UniRule"/>
</dbReference>
<comment type="function">
    <text evidence="11">Component of the general transcription and DNA repair factor IIH (TFIIH) core complex, which is involved in general and transcription-coupled nucleotide excision repair (NER) of damaged DNA and, when complexed to CAK, in RNA transcription by RNA polymerase II. In NER, TFIIH acts by opening DNA around the lesion to allow the excision of the damaged oligonucleotide and its replacement by a new DNA fragment. In transcription, TFIIH has an essential role in transcription initiation. When the pre-initiation complex (PIC) has been established, TFIIH is required for promoter opening and promoter escape. Phosphorylation of the C-terminal tail (CTD) of the largest subunit of RNA polymerase II by the kinase module CAK controls the initiation of transcription.</text>
</comment>
<dbReference type="InterPro" id="IPR004600">
    <property type="entry name" value="TFIIH_Tfb4/GTF2H3"/>
</dbReference>
<evidence type="ECO:0000256" key="11">
    <source>
        <dbReference type="RuleBase" id="RU368090"/>
    </source>
</evidence>
<dbReference type="GO" id="GO:0000439">
    <property type="term" value="C:transcription factor TFIIH core complex"/>
    <property type="evidence" value="ECO:0007669"/>
    <property type="project" value="UniProtKB-UniRule"/>
</dbReference>
<evidence type="ECO:0000256" key="5">
    <source>
        <dbReference type="ARBA" id="ARBA00022771"/>
    </source>
</evidence>
<feature type="non-terminal residue" evidence="12">
    <location>
        <position position="1"/>
    </location>
</feature>
<proteinExistence type="inferred from homology"/>
<dbReference type="EMBL" id="JARKIK010000001">
    <property type="protein sequence ID" value="KAK8754412.1"/>
    <property type="molecule type" value="Genomic_DNA"/>
</dbReference>
<dbReference type="PANTHER" id="PTHR12831">
    <property type="entry name" value="TRANSCRIPTION INITIATION FACTOR IIH TFIIH , POLYPEPTIDE 3-RELATED"/>
    <property type="match status" value="1"/>
</dbReference>
<keyword evidence="10 11" id="KW-0539">Nucleus</keyword>
<dbReference type="GO" id="GO:0005675">
    <property type="term" value="C:transcription factor TFIIH holo complex"/>
    <property type="evidence" value="ECO:0007669"/>
    <property type="project" value="UniProtKB-UniRule"/>
</dbReference>
<dbReference type="PANTHER" id="PTHR12831:SF0">
    <property type="entry name" value="GENERAL TRANSCRIPTION FACTOR IIH SUBUNIT 3"/>
    <property type="match status" value="1"/>
</dbReference>
<name>A0AAW0YD13_CHEQU</name>
<keyword evidence="3 11" id="KW-0479">Metal-binding</keyword>
<dbReference type="GO" id="GO:0008270">
    <property type="term" value="F:zinc ion binding"/>
    <property type="evidence" value="ECO:0007669"/>
    <property type="project" value="UniProtKB-KW"/>
</dbReference>
<evidence type="ECO:0000256" key="3">
    <source>
        <dbReference type="ARBA" id="ARBA00022723"/>
    </source>
</evidence>
<dbReference type="GO" id="GO:0006355">
    <property type="term" value="P:regulation of DNA-templated transcription"/>
    <property type="evidence" value="ECO:0007669"/>
    <property type="project" value="InterPro"/>
</dbReference>
<dbReference type="Gene3D" id="3.40.50.410">
    <property type="entry name" value="von Willebrand factor, type A domain"/>
    <property type="match status" value="1"/>
</dbReference>
<evidence type="ECO:0000256" key="10">
    <source>
        <dbReference type="ARBA" id="ARBA00023242"/>
    </source>
</evidence>
<comment type="similarity">
    <text evidence="2 11">Belongs to the TFB4 family.</text>
</comment>
<evidence type="ECO:0000256" key="8">
    <source>
        <dbReference type="ARBA" id="ARBA00023163"/>
    </source>
</evidence>
<evidence type="ECO:0000313" key="13">
    <source>
        <dbReference type="Proteomes" id="UP001445076"/>
    </source>
</evidence>
<evidence type="ECO:0000256" key="7">
    <source>
        <dbReference type="ARBA" id="ARBA00023015"/>
    </source>
</evidence>
<keyword evidence="5 11" id="KW-0863">Zinc-finger</keyword>
<keyword evidence="6 11" id="KW-0862">Zinc</keyword>
<dbReference type="Proteomes" id="UP001445076">
    <property type="component" value="Unassembled WGS sequence"/>
</dbReference>
<accession>A0AAW0YD13</accession>
<evidence type="ECO:0000256" key="9">
    <source>
        <dbReference type="ARBA" id="ARBA00023204"/>
    </source>
</evidence>
<evidence type="ECO:0000256" key="2">
    <source>
        <dbReference type="ARBA" id="ARBA00005273"/>
    </source>
</evidence>
<comment type="subunit">
    <text evidence="11">Part of a TFIID-containing RNA polymerase II pre-initiation complex that is composed of TBP and at least GTF2A1, GTF2A2, GTF2E1, GTF2E2, GTF2F1, GTF2H2, GTF2H3, GTF2H4, GTF2H5, GTF2B, TCEA1, ERCC2, ERCC3, TAF1, TAF2, TAF3, TAF4, TAF5, TAF6, TAF7, TAF8, TAF9, TAF10, TAF11, TAF12 and TAF13. Component of the 7-subunit TFIIH core complex composed of XPB/ERCC3, XPD/ERCC2, GTF2H1, GTF2H2, GTF2H3, GTF2H4 and GTF2H5, which is active in NER. The core complex associates with the 3-subunit CDK-activating kinase (CAK) module composed of CCNH/cyclin H, CDK7 and MNAT1 to form the 10-subunit holoenzyme (holo-TFIIH) active in transcription. Interacts with RARA; the interaction requires prior phosphorylation of RARA on 'Ser-369' which then enhances interaction of RARA with CDK7.</text>
</comment>
<evidence type="ECO:0000256" key="1">
    <source>
        <dbReference type="ARBA" id="ARBA00004123"/>
    </source>
</evidence>